<dbReference type="CDD" id="cd06466">
    <property type="entry name" value="p23_CS_SGT1_like"/>
    <property type="match status" value="1"/>
</dbReference>
<feature type="compositionally biased region" description="Low complexity" evidence="4">
    <location>
        <begin position="98"/>
        <end position="113"/>
    </location>
</feature>
<dbReference type="SUPFAM" id="SSF49764">
    <property type="entry name" value="HSP20-like chaperones"/>
    <property type="match status" value="1"/>
</dbReference>
<evidence type="ECO:0000256" key="2">
    <source>
        <dbReference type="ARBA" id="ARBA00022737"/>
    </source>
</evidence>
<dbReference type="Pfam" id="PF04969">
    <property type="entry name" value="CS"/>
    <property type="match status" value="1"/>
</dbReference>
<evidence type="ECO:0000256" key="4">
    <source>
        <dbReference type="SAM" id="MobiDB-lite"/>
    </source>
</evidence>
<evidence type="ECO:0000313" key="7">
    <source>
        <dbReference type="EMBL" id="KFX47718.1"/>
    </source>
</evidence>
<dbReference type="Gene3D" id="2.60.40.790">
    <property type="match status" value="1"/>
</dbReference>
<feature type="domain" description="CHORD" evidence="6">
    <location>
        <begin position="132"/>
        <end position="193"/>
    </location>
</feature>
<feature type="region of interest" description="Disordered" evidence="4">
    <location>
        <begin position="98"/>
        <end position="128"/>
    </location>
</feature>
<dbReference type="HOGENOM" id="CLU_040079_1_1_1"/>
<dbReference type="InterPro" id="IPR008978">
    <property type="entry name" value="HSP20-like_chaperone"/>
</dbReference>
<keyword evidence="3" id="KW-0862">Zinc</keyword>
<dbReference type="PANTHER" id="PTHR46983:SF3">
    <property type="entry name" value="CHPADIPLOID STATE MAINTENANCE PROTEIN CHPA"/>
    <property type="match status" value="1"/>
</dbReference>
<reference evidence="7" key="1">
    <citation type="journal article" date="2014" name="PLoS Genet.">
        <title>Signature Gene Expression Reveals Novel Clues to the Molecular Mechanisms of Dimorphic Transition in Penicillium marneffei.</title>
        <authorList>
            <person name="Yang E."/>
            <person name="Wang G."/>
            <person name="Cai J."/>
            <person name="Woo P.C."/>
            <person name="Lau S.K."/>
            <person name="Yuen K.-Y."/>
            <person name="Chow W.-N."/>
            <person name="Lin X."/>
        </authorList>
    </citation>
    <scope>NUCLEOTIDE SEQUENCE [LARGE SCALE GENOMIC DNA]</scope>
    <source>
        <strain evidence="7">PM1</strain>
    </source>
</reference>
<dbReference type="PROSITE" id="PS51203">
    <property type="entry name" value="CS"/>
    <property type="match status" value="1"/>
</dbReference>
<dbReference type="Pfam" id="PF04968">
    <property type="entry name" value="CHORD"/>
    <property type="match status" value="2"/>
</dbReference>
<organism evidence="7">
    <name type="scientific">Talaromyces marneffei PM1</name>
    <dbReference type="NCBI Taxonomy" id="1077442"/>
    <lineage>
        <taxon>Eukaryota</taxon>
        <taxon>Fungi</taxon>
        <taxon>Dikarya</taxon>
        <taxon>Ascomycota</taxon>
        <taxon>Pezizomycotina</taxon>
        <taxon>Eurotiomycetes</taxon>
        <taxon>Eurotiomycetidae</taxon>
        <taxon>Eurotiales</taxon>
        <taxon>Trichocomaceae</taxon>
        <taxon>Talaromyces</taxon>
        <taxon>Talaromyces sect. Talaromyces</taxon>
    </lineage>
</organism>
<keyword evidence="1" id="KW-0479">Metal-binding</keyword>
<evidence type="ECO:0000256" key="1">
    <source>
        <dbReference type="ARBA" id="ARBA00022723"/>
    </source>
</evidence>
<gene>
    <name evidence="7" type="ORF">GQ26_0141240</name>
</gene>
<evidence type="ECO:0000259" key="6">
    <source>
        <dbReference type="PROSITE" id="PS51401"/>
    </source>
</evidence>
<dbReference type="InterPro" id="IPR007052">
    <property type="entry name" value="CS_dom"/>
</dbReference>
<dbReference type="InterPro" id="IPR039790">
    <property type="entry name" value="CHRD1"/>
</dbReference>
<dbReference type="GO" id="GO:0046872">
    <property type="term" value="F:metal ion binding"/>
    <property type="evidence" value="ECO:0007669"/>
    <property type="project" value="UniProtKB-KW"/>
</dbReference>
<evidence type="ECO:0000256" key="3">
    <source>
        <dbReference type="ARBA" id="ARBA00022833"/>
    </source>
</evidence>
<dbReference type="EMBL" id="JPOX01000014">
    <property type="protein sequence ID" value="KFX47718.1"/>
    <property type="molecule type" value="Genomic_DNA"/>
</dbReference>
<dbReference type="PROSITE" id="PS51401">
    <property type="entry name" value="CHORD"/>
    <property type="match status" value="2"/>
</dbReference>
<accession>A0A093XR39</accession>
<feature type="domain" description="CS" evidence="5">
    <location>
        <begin position="207"/>
        <end position="296"/>
    </location>
</feature>
<dbReference type="Gene3D" id="4.10.1130.20">
    <property type="match status" value="2"/>
</dbReference>
<comment type="caution">
    <text evidence="7">The sequence shown here is derived from an EMBL/GenBank/DDBJ whole genome shotgun (WGS) entry which is preliminary data.</text>
</comment>
<keyword evidence="2" id="KW-0677">Repeat</keyword>
<dbReference type="PANTHER" id="PTHR46983">
    <property type="entry name" value="CYSTEINE AND HISTIDINE-RICH DOMAIN-CONTAINING PROTEIN 1"/>
    <property type="match status" value="1"/>
</dbReference>
<sequence length="315" mass="34719">MATKCVHKGCGKVFTDLEEDCIYHPGPPVFHEGQKGWKCCKPRVLTFDEFLTIPPCTTGKHSTVDDTPKEAPKEIDGAALANLVTEDAARVTTPISAAAAALPTPTPNTASAPAPEPDSDDPSLSIPSNATCRRKGCNATYNPDASRDSETCEHHPGQPIFHEGSKGWSCCKRRVLEFDEFMKIPGCKEKKRHLFVGKGKPAGEEKVEDVRTDFYQTATTINASLYLKKIDKEKAKVTFTENTVEFDLPTTDNKRFIKTFNLFGPIDPEASSYSIFGTKMDFKLAKKDGQSWPVLRSDDKWTGERIQTGKASRVA</sequence>
<dbReference type="AlphaFoldDB" id="A0A093XR39"/>
<name>A0A093XR39_TALMA</name>
<feature type="domain" description="CHORD" evidence="6">
    <location>
        <begin position="5"/>
        <end position="61"/>
    </location>
</feature>
<dbReference type="eggNOG" id="KOG1667">
    <property type="taxonomic scope" value="Eukaryota"/>
</dbReference>
<protein>
    <submittedName>
        <fullName evidence="7">Cysteine and histidine-rich domain-containing protein</fullName>
    </submittedName>
</protein>
<dbReference type="InterPro" id="IPR007051">
    <property type="entry name" value="CHORD_dom"/>
</dbReference>
<proteinExistence type="predicted"/>
<evidence type="ECO:0000259" key="5">
    <source>
        <dbReference type="PROSITE" id="PS51203"/>
    </source>
</evidence>